<keyword evidence="2" id="KW-0238">DNA-binding</keyword>
<dbReference type="PROSITE" id="PS51736">
    <property type="entry name" value="RECOMBINASES_3"/>
    <property type="match status" value="1"/>
</dbReference>
<dbReference type="EMBL" id="SORF01000027">
    <property type="protein sequence ID" value="TDY38992.1"/>
    <property type="molecule type" value="Genomic_DNA"/>
</dbReference>
<dbReference type="RefSeq" id="WP_134161213.1">
    <property type="nucleotide sequence ID" value="NZ_BSUS01000001.1"/>
</dbReference>
<dbReference type="GO" id="GO:0003677">
    <property type="term" value="F:DNA binding"/>
    <property type="evidence" value="ECO:0007669"/>
    <property type="project" value="UniProtKB-KW"/>
</dbReference>
<dbReference type="SMART" id="SM00857">
    <property type="entry name" value="Resolvase"/>
    <property type="match status" value="1"/>
</dbReference>
<dbReference type="PANTHER" id="PTHR30461">
    <property type="entry name" value="DNA-INVERTASE FROM LAMBDOID PROPHAGE"/>
    <property type="match status" value="1"/>
</dbReference>
<dbReference type="PROSITE" id="PS00397">
    <property type="entry name" value="RECOMBINASES_1"/>
    <property type="match status" value="1"/>
</dbReference>
<dbReference type="InterPro" id="IPR036162">
    <property type="entry name" value="Resolvase-like_N_sf"/>
</dbReference>
<dbReference type="Pfam" id="PF00239">
    <property type="entry name" value="Resolvase"/>
    <property type="match status" value="1"/>
</dbReference>
<evidence type="ECO:0000259" key="6">
    <source>
        <dbReference type="PROSITE" id="PS51736"/>
    </source>
</evidence>
<dbReference type="CDD" id="cd03768">
    <property type="entry name" value="SR_ResInv"/>
    <property type="match status" value="1"/>
</dbReference>
<feature type="active site" description="O-(5'-phospho-DNA)-serine intermediate" evidence="4 5">
    <location>
        <position position="12"/>
    </location>
</feature>
<protein>
    <submittedName>
        <fullName evidence="7">DNA invertase Pin-like site-specific DNA recombinase</fullName>
    </submittedName>
</protein>
<keyword evidence="3" id="KW-0233">DNA recombination</keyword>
<gene>
    <name evidence="7" type="ORF">C7445_1275</name>
</gene>
<dbReference type="GO" id="GO:0015074">
    <property type="term" value="P:DNA integration"/>
    <property type="evidence" value="ECO:0007669"/>
    <property type="project" value="UniProtKB-KW"/>
</dbReference>
<organism evidence="7 8">
    <name type="scientific">Alicyclobacillus sacchari</name>
    <dbReference type="NCBI Taxonomy" id="392010"/>
    <lineage>
        <taxon>Bacteria</taxon>
        <taxon>Bacillati</taxon>
        <taxon>Bacillota</taxon>
        <taxon>Bacilli</taxon>
        <taxon>Bacillales</taxon>
        <taxon>Alicyclobacillaceae</taxon>
        <taxon>Alicyclobacillus</taxon>
    </lineage>
</organism>
<dbReference type="InterPro" id="IPR050639">
    <property type="entry name" value="SSR_resolvase"/>
</dbReference>
<evidence type="ECO:0000313" key="8">
    <source>
        <dbReference type="Proteomes" id="UP000294581"/>
    </source>
</evidence>
<keyword evidence="8" id="KW-1185">Reference proteome</keyword>
<feature type="domain" description="Resolvase/invertase-type recombinase catalytic" evidence="6">
    <location>
        <begin position="4"/>
        <end position="139"/>
    </location>
</feature>
<dbReference type="Proteomes" id="UP000294581">
    <property type="component" value="Unassembled WGS sequence"/>
</dbReference>
<dbReference type="InterPro" id="IPR006118">
    <property type="entry name" value="Recombinase_CS"/>
</dbReference>
<name>A0A4R8L896_9BACL</name>
<dbReference type="OrthoDB" id="9797501at2"/>
<evidence type="ECO:0000256" key="4">
    <source>
        <dbReference type="PIRSR" id="PIRSR606118-50"/>
    </source>
</evidence>
<dbReference type="InterPro" id="IPR006119">
    <property type="entry name" value="Resolv_N"/>
</dbReference>
<comment type="caution">
    <text evidence="7">The sequence shown here is derived from an EMBL/GenBank/DDBJ whole genome shotgun (WGS) entry which is preliminary data.</text>
</comment>
<keyword evidence="1" id="KW-0229">DNA integration</keyword>
<evidence type="ECO:0000256" key="5">
    <source>
        <dbReference type="PROSITE-ProRule" id="PRU10137"/>
    </source>
</evidence>
<dbReference type="AlphaFoldDB" id="A0A4R8L896"/>
<dbReference type="SUPFAM" id="SSF53041">
    <property type="entry name" value="Resolvase-like"/>
    <property type="match status" value="1"/>
</dbReference>
<sequence length="191" mass="21745">MSNELFGYARVSTFDQNLDRQIDELVRYGIQEDHLYTDKFTGATLARPAFETMNQRLREGDVVITESLSRLSRTTKDLLSVIEDWQHRGITYISLKESIDFSTSTGKLILTVMASISEFERNIMKERVKEGITAARARGRYGGRKPTDSGKVAKAMKLYDARTHSLAEIKDITGVSQSVLYRALRKRNLTE</sequence>
<evidence type="ECO:0000256" key="1">
    <source>
        <dbReference type="ARBA" id="ARBA00022908"/>
    </source>
</evidence>
<reference evidence="7 8" key="1">
    <citation type="submission" date="2019-03" db="EMBL/GenBank/DDBJ databases">
        <title>Genomic Encyclopedia of Type Strains, Phase IV (KMG-IV): sequencing the most valuable type-strain genomes for metagenomic binning, comparative biology and taxonomic classification.</title>
        <authorList>
            <person name="Goeker M."/>
        </authorList>
    </citation>
    <scope>NUCLEOTIDE SEQUENCE [LARGE SCALE GENOMIC DNA]</scope>
    <source>
        <strain evidence="7 8">DSM 17974</strain>
    </source>
</reference>
<evidence type="ECO:0000256" key="2">
    <source>
        <dbReference type="ARBA" id="ARBA00023125"/>
    </source>
</evidence>
<dbReference type="PANTHER" id="PTHR30461:SF2">
    <property type="entry name" value="SERINE RECOMBINASE PINE-RELATED"/>
    <property type="match status" value="1"/>
</dbReference>
<dbReference type="GO" id="GO:0000150">
    <property type="term" value="F:DNA strand exchange activity"/>
    <property type="evidence" value="ECO:0007669"/>
    <property type="project" value="InterPro"/>
</dbReference>
<accession>A0A4R8L896</accession>
<dbReference type="Gene3D" id="3.40.50.1390">
    <property type="entry name" value="Resolvase, N-terminal catalytic domain"/>
    <property type="match status" value="1"/>
</dbReference>
<evidence type="ECO:0000313" key="7">
    <source>
        <dbReference type="EMBL" id="TDY38992.1"/>
    </source>
</evidence>
<proteinExistence type="predicted"/>
<evidence type="ECO:0000256" key="3">
    <source>
        <dbReference type="ARBA" id="ARBA00023172"/>
    </source>
</evidence>